<reference evidence="2" key="1">
    <citation type="submission" date="2015-03" db="EMBL/GenBank/DDBJ databases">
        <title>Pseudomonas frederiksbergensis hydrocarbon degrader.</title>
        <authorList>
            <person name="Brown L.M."/>
            <person name="Ruiz O.N."/>
            <person name="Mueller S."/>
            <person name="Gunasekera T.S."/>
        </authorList>
    </citation>
    <scope>NUCLEOTIDE SEQUENCE [LARGE SCALE GENOMIC DNA]</scope>
    <source>
        <strain evidence="2">SI8</strain>
    </source>
</reference>
<dbReference type="CDD" id="cd14729">
    <property type="entry name" value="RtxA-like"/>
    <property type="match status" value="2"/>
</dbReference>
<organism evidence="1 2">
    <name type="scientific">Pseudomonas frederiksbergensis</name>
    <dbReference type="NCBI Taxonomy" id="104087"/>
    <lineage>
        <taxon>Bacteria</taxon>
        <taxon>Pseudomonadati</taxon>
        <taxon>Pseudomonadota</taxon>
        <taxon>Gammaproteobacteria</taxon>
        <taxon>Pseudomonadales</taxon>
        <taxon>Pseudomonadaceae</taxon>
        <taxon>Pseudomonas</taxon>
    </lineage>
</organism>
<protein>
    <recommendedName>
        <fullName evidence="3">Toxin</fullName>
    </recommendedName>
</protein>
<dbReference type="SUPFAM" id="SSF159501">
    <property type="entry name" value="EreA/ChaN-like"/>
    <property type="match status" value="2"/>
</dbReference>
<dbReference type="Gene3D" id="3.40.50.11550">
    <property type="match status" value="2"/>
</dbReference>
<sequence length="857" mass="95961">MYVDLEGGKVASVAYDPVLGAYCARSPKDSQPSGPALYRPEGEMYWRENTFATRLRPYQLSSEHRASFDRRSEALISTDIRSSEATLRPLYSAQLTKLSNDAEVFYGAVTPPPRPLIPLLAGVATLPRLVETVLAASQGVILTENYVSTSSKMQLMDNMSALAASGVTTLYLDRLRIDIDQIALDHLFRTGEVSNSLGQRLKHLDVNVDAAYPTPYTYEGLIIAAQENGIRLRGLDCAARYRQALLGGEYHGHSTYHANQVIMADRLSHPGGKWIALIDAPLERQLNSPAYERQHVGWGVNIRSNRPDLAQLQGVLSIRIEDIPGGPAIRITQESPLSTAELSLEVGGQGLRPYELSRRYRNDFETIIRRPQLPADPFGIHQQVHFAENLDRRRARREHSRREWDIVDASQRFFDRHPLPPRPPAPTLPPYSPVSDIVESVYRQSNGLVLGAAYNAIGARMLLIDNLPALARQQVKTLYLENLVTEYDQPLLTSFASSGVMSEKLRANLRRQDELQGVDPLSTHALENLVTIARQHGIRVRALDTSASYQDDLRVYFPLRPNRFKFIAHTIIEGVQVQQGAHKWVALVGSEHANTVRNVPGLAELEGVIGIRVVDVGGQPDRVMPDAGEIISNRLPILQQAATTHLVPPSHQFVKSDLLLEVNVSTQAIQRPIASPGNLLHRPKEFLIERSAGGFVLYVRLDGTEAKRIPVQMDNDKFFIRAPFSSLEMVHAVRFNSLDRLVWALQSSGMRQVPGTTAIPASPHRLVDQFPLLTRPGQYIVSYRPQGIELYHRSKDGEVKRTKVNEIEDKLYINNQSWGMSIENKFKNMAELTAHLERRFNMTLVQTFDMGVPQLPL</sequence>
<name>A0A0B1Z1D8_9PSED</name>
<comment type="caution">
    <text evidence="1">The sequence shown here is derived from an EMBL/GenBank/DDBJ whole genome shotgun (WGS) entry which is preliminary data.</text>
</comment>
<dbReference type="AlphaFoldDB" id="A0A0B1Z1D8"/>
<proteinExistence type="predicted"/>
<evidence type="ECO:0008006" key="3">
    <source>
        <dbReference type="Google" id="ProtNLM"/>
    </source>
</evidence>
<evidence type="ECO:0000313" key="2">
    <source>
        <dbReference type="Proteomes" id="UP000030949"/>
    </source>
</evidence>
<dbReference type="EMBL" id="JQGJ01000013">
    <property type="protein sequence ID" value="KHK63071.1"/>
    <property type="molecule type" value="Genomic_DNA"/>
</dbReference>
<accession>A0A0B1Z1D8</accession>
<gene>
    <name evidence="1" type="ORF">JZ00_19965</name>
</gene>
<evidence type="ECO:0000313" key="1">
    <source>
        <dbReference type="EMBL" id="KHK63071.1"/>
    </source>
</evidence>
<dbReference type="Proteomes" id="UP000030949">
    <property type="component" value="Unassembled WGS sequence"/>
</dbReference>